<comment type="caution">
    <text evidence="1">The sequence shown here is derived from an EMBL/GenBank/DDBJ whole genome shotgun (WGS) entry which is preliminary data.</text>
</comment>
<dbReference type="AlphaFoldDB" id="A0AAE3B4A8"/>
<dbReference type="RefSeq" id="WP_203240867.1">
    <property type="nucleotide sequence ID" value="NZ_JAFBRH010000001.1"/>
</dbReference>
<keyword evidence="2" id="KW-1185">Reference proteome</keyword>
<evidence type="ECO:0000313" key="1">
    <source>
        <dbReference type="EMBL" id="MBM1711973.1"/>
    </source>
</evidence>
<accession>A0AAE3B4A8</accession>
<sequence>MLELRPNCEMCDCDLPPEAPNARICSYECTFCAACADDVLYNVCPNCAGGFVPRPIRPATERRVGTSLLHHPPSDDRRCLKYGLENITHLVTATRDIPPARR</sequence>
<dbReference type="Proteomes" id="UP000732193">
    <property type="component" value="Unassembled WGS sequence"/>
</dbReference>
<proteinExistence type="predicted"/>
<dbReference type="InterPro" id="IPR010696">
    <property type="entry name" value="DUF1272"/>
</dbReference>
<organism evidence="1 2">
    <name type="scientific">Sulfitobacter geojensis</name>
    <dbReference type="NCBI Taxonomy" id="1342299"/>
    <lineage>
        <taxon>Bacteria</taxon>
        <taxon>Pseudomonadati</taxon>
        <taxon>Pseudomonadota</taxon>
        <taxon>Alphaproteobacteria</taxon>
        <taxon>Rhodobacterales</taxon>
        <taxon>Roseobacteraceae</taxon>
        <taxon>Sulfitobacter</taxon>
    </lineage>
</organism>
<evidence type="ECO:0000313" key="2">
    <source>
        <dbReference type="Proteomes" id="UP000732193"/>
    </source>
</evidence>
<protein>
    <submittedName>
        <fullName evidence="1">DUF1272 domain-containing protein</fullName>
    </submittedName>
</protein>
<dbReference type="EMBL" id="JAFBRM010000001">
    <property type="protein sequence ID" value="MBM1711973.1"/>
    <property type="molecule type" value="Genomic_DNA"/>
</dbReference>
<gene>
    <name evidence="1" type="ORF">JQV55_00190</name>
</gene>
<name>A0AAE3B4A8_9RHOB</name>
<reference evidence="1 2" key="1">
    <citation type="submission" date="2021-01" db="EMBL/GenBank/DDBJ databases">
        <title>Diatom-associated Roseobacters Show Island Model of Population Structure.</title>
        <authorList>
            <person name="Qu L."/>
            <person name="Feng X."/>
            <person name="Chen Y."/>
            <person name="Li L."/>
            <person name="Wang X."/>
            <person name="Hu Z."/>
            <person name="Wang H."/>
            <person name="Luo H."/>
        </authorList>
    </citation>
    <scope>NUCLEOTIDE SEQUENCE [LARGE SCALE GENOMIC DNA]</scope>
    <source>
        <strain evidence="1 2">TR60-84</strain>
    </source>
</reference>
<dbReference type="Pfam" id="PF06906">
    <property type="entry name" value="DUF1272"/>
    <property type="match status" value="1"/>
</dbReference>